<dbReference type="EC" id="2.7.1.144" evidence="7"/>
<comment type="catalytic activity">
    <reaction evidence="7">
        <text>D-tagatofuranose 6-phosphate + ATP = D-tagatofuranose 1,6-bisphosphate + ADP + H(+)</text>
        <dbReference type="Rhea" id="RHEA:12420"/>
        <dbReference type="ChEBI" id="CHEBI:15378"/>
        <dbReference type="ChEBI" id="CHEBI:30616"/>
        <dbReference type="ChEBI" id="CHEBI:58694"/>
        <dbReference type="ChEBI" id="CHEBI:58695"/>
        <dbReference type="ChEBI" id="CHEBI:456216"/>
        <dbReference type="EC" id="2.7.1.144"/>
    </reaction>
</comment>
<dbReference type="InterPro" id="IPR002173">
    <property type="entry name" value="Carboh/pur_kinase_PfkB_CS"/>
</dbReference>
<keyword evidence="2 7" id="KW-0808">Transferase</keyword>
<evidence type="ECO:0000256" key="3">
    <source>
        <dbReference type="ARBA" id="ARBA00022741"/>
    </source>
</evidence>
<evidence type="ECO:0000313" key="10">
    <source>
        <dbReference type="EMBL" id="KYH28223.1"/>
    </source>
</evidence>
<feature type="domain" description="Carbohydrate kinase PfkB" evidence="9">
    <location>
        <begin position="9"/>
        <end position="280"/>
    </location>
</feature>
<dbReference type="AlphaFoldDB" id="A0A151AKR2"/>
<comment type="function">
    <text evidence="8">Catalyzes the ATP-dependent phosphorylation of fructose-l-phosphate to fructose-l,6-bisphosphate.</text>
</comment>
<dbReference type="GO" id="GO:0005988">
    <property type="term" value="P:lactose metabolic process"/>
    <property type="evidence" value="ECO:0007669"/>
    <property type="project" value="UniProtKB-KW"/>
</dbReference>
<dbReference type="PATRIC" id="fig|1121305.3.peg.2177"/>
<dbReference type="InterPro" id="IPR017583">
    <property type="entry name" value="Tagatose/fructose_Pkinase"/>
</dbReference>
<dbReference type="UniPathway" id="UPA00704">
    <property type="reaction ID" value="UER00715"/>
</dbReference>
<dbReference type="InterPro" id="IPR011611">
    <property type="entry name" value="PfkB_dom"/>
</dbReference>
<dbReference type="PROSITE" id="PS00583">
    <property type="entry name" value="PFKB_KINASES_1"/>
    <property type="match status" value="1"/>
</dbReference>
<dbReference type="GO" id="GO:0044281">
    <property type="term" value="P:small molecule metabolic process"/>
    <property type="evidence" value="ECO:0007669"/>
    <property type="project" value="UniProtKB-ARBA"/>
</dbReference>
<keyword evidence="7" id="KW-0423">Lactose metabolism</keyword>
<sequence length="304" mass="33422">MIYTVTFNPSVDYIVEVENFVSGTVNRVKEDHKYPGGKGINVSRVLNNLGVKSKALGFIGGFTGEYIKSTLESQGIDTDFITVNEDTRINIKLKSNEETEINGVGPKIENEKLNELFNKLGNLNSEDFLVLAGNVQKTLPRDIYAQIQKKCLDTNVNVIVDTTGEALLNSLKYKPFLIKPNNHELAEIFETEINTRDEIIYYGKKLMDMGAQNVIISMAGEGALLICREGVYHASAPKGEVKNSVGAGDSMIGGFLAKYSKDTSIVEAFRWGAASGSATAFSLDLCKKDHVERLLNEIKVIKLG</sequence>
<dbReference type="GO" id="GO:0016052">
    <property type="term" value="P:carbohydrate catabolic process"/>
    <property type="evidence" value="ECO:0007669"/>
    <property type="project" value="UniProtKB-ARBA"/>
</dbReference>
<dbReference type="EMBL" id="LTBB01000012">
    <property type="protein sequence ID" value="KYH28223.1"/>
    <property type="molecule type" value="Genomic_DNA"/>
</dbReference>
<evidence type="ECO:0000259" key="9">
    <source>
        <dbReference type="Pfam" id="PF00294"/>
    </source>
</evidence>
<dbReference type="NCBIfam" id="TIGR03828">
    <property type="entry name" value="pfkB"/>
    <property type="match status" value="1"/>
</dbReference>
<comment type="pathway">
    <text evidence="7">Carbohydrate metabolism; D-tagatose 6-phosphate degradation; D-glyceraldehyde 3-phosphate and glycerone phosphate from D-tagatose 6-phosphate: step 1/2.</text>
</comment>
<evidence type="ECO:0000256" key="4">
    <source>
        <dbReference type="ARBA" id="ARBA00022777"/>
    </source>
</evidence>
<dbReference type="FunFam" id="3.40.1190.20:FF:000001">
    <property type="entry name" value="Phosphofructokinase"/>
    <property type="match status" value="1"/>
</dbReference>
<organism evidence="10 11">
    <name type="scientific">Clostridium colicanis DSM 13634</name>
    <dbReference type="NCBI Taxonomy" id="1121305"/>
    <lineage>
        <taxon>Bacteria</taxon>
        <taxon>Bacillati</taxon>
        <taxon>Bacillota</taxon>
        <taxon>Clostridia</taxon>
        <taxon>Eubacteriales</taxon>
        <taxon>Clostridiaceae</taxon>
        <taxon>Clostridium</taxon>
    </lineage>
</organism>
<comment type="catalytic activity">
    <reaction evidence="6 8">
        <text>beta-D-fructose 1-phosphate + ATP = beta-D-fructose 1,6-bisphosphate + ADP + H(+)</text>
        <dbReference type="Rhea" id="RHEA:14213"/>
        <dbReference type="ChEBI" id="CHEBI:15378"/>
        <dbReference type="ChEBI" id="CHEBI:30616"/>
        <dbReference type="ChEBI" id="CHEBI:32966"/>
        <dbReference type="ChEBI" id="CHEBI:138881"/>
        <dbReference type="ChEBI" id="CHEBI:456216"/>
        <dbReference type="EC" id="2.7.1.56"/>
    </reaction>
</comment>
<keyword evidence="5 7" id="KW-0067">ATP-binding</keyword>
<comment type="caution">
    <text evidence="10">The sequence shown here is derived from an EMBL/GenBank/DDBJ whole genome shotgun (WGS) entry which is preliminary data.</text>
</comment>
<dbReference type="SUPFAM" id="SSF53613">
    <property type="entry name" value="Ribokinase-like"/>
    <property type="match status" value="1"/>
</dbReference>
<evidence type="ECO:0000313" key="11">
    <source>
        <dbReference type="Proteomes" id="UP000075374"/>
    </source>
</evidence>
<gene>
    <name evidence="10" type="primary">lacC_2</name>
    <name evidence="10" type="ORF">CLCOL_21760</name>
</gene>
<keyword evidence="3 7" id="KW-0547">Nucleotide-binding</keyword>
<dbReference type="CDD" id="cd01164">
    <property type="entry name" value="FruK_PfkB_like"/>
    <property type="match status" value="1"/>
</dbReference>
<dbReference type="GO" id="GO:0009024">
    <property type="term" value="F:tagatose-6-phosphate kinase activity"/>
    <property type="evidence" value="ECO:0007669"/>
    <property type="project" value="UniProtKB-EC"/>
</dbReference>
<dbReference type="Pfam" id="PF00294">
    <property type="entry name" value="PfkB"/>
    <property type="match status" value="1"/>
</dbReference>
<dbReference type="InterPro" id="IPR029056">
    <property type="entry name" value="Ribokinase-like"/>
</dbReference>
<dbReference type="RefSeq" id="WP_061858978.1">
    <property type="nucleotide sequence ID" value="NZ_LTBB01000012.1"/>
</dbReference>
<dbReference type="Proteomes" id="UP000075374">
    <property type="component" value="Unassembled WGS sequence"/>
</dbReference>
<accession>A0A151AKR2</accession>
<proteinExistence type="inferred from homology"/>
<dbReference type="STRING" id="1121305.CLCOL_21760"/>
<dbReference type="Gene3D" id="3.40.1190.20">
    <property type="match status" value="1"/>
</dbReference>
<evidence type="ECO:0000256" key="7">
    <source>
        <dbReference type="PIRNR" id="PIRNR000535"/>
    </source>
</evidence>
<evidence type="ECO:0000256" key="6">
    <source>
        <dbReference type="ARBA" id="ARBA00047745"/>
    </source>
</evidence>
<reference evidence="10 11" key="1">
    <citation type="submission" date="2016-02" db="EMBL/GenBank/DDBJ databases">
        <title>Genome sequence of Clostridium colicanis DSM 13634.</title>
        <authorList>
            <person name="Poehlein A."/>
            <person name="Daniel R."/>
        </authorList>
    </citation>
    <scope>NUCLEOTIDE SEQUENCE [LARGE SCALE GENOMIC DNA]</scope>
    <source>
        <strain evidence="10 11">DSM 13634</strain>
    </source>
</reference>
<name>A0A151AKR2_9CLOT</name>
<dbReference type="PROSITE" id="PS00584">
    <property type="entry name" value="PFKB_KINASES_2"/>
    <property type="match status" value="1"/>
</dbReference>
<dbReference type="PANTHER" id="PTHR46566:SF1">
    <property type="entry name" value="1-PHOSPHOFRUCTOKINASE"/>
    <property type="match status" value="1"/>
</dbReference>
<dbReference type="GO" id="GO:0008662">
    <property type="term" value="F:1-phosphofructokinase activity"/>
    <property type="evidence" value="ECO:0007669"/>
    <property type="project" value="UniProtKB-UniRule"/>
</dbReference>
<dbReference type="PANTHER" id="PTHR46566">
    <property type="entry name" value="1-PHOSPHOFRUCTOKINASE-RELATED"/>
    <property type="match status" value="1"/>
</dbReference>
<dbReference type="PIRSF" id="PIRSF000535">
    <property type="entry name" value="1PFK/6PFK/LacC"/>
    <property type="match status" value="1"/>
</dbReference>
<keyword evidence="4 8" id="KW-0418">Kinase</keyword>
<comment type="similarity">
    <text evidence="7">Belongs to the carbohydrate kinase PfkB family. LacC subfamily.</text>
</comment>
<keyword evidence="11" id="KW-1185">Reference proteome</keyword>
<evidence type="ECO:0000256" key="8">
    <source>
        <dbReference type="RuleBase" id="RU369061"/>
    </source>
</evidence>
<protein>
    <recommendedName>
        <fullName evidence="7">Tagatose-6-phosphate kinase</fullName>
        <ecNumber evidence="7">2.7.1.144</ecNumber>
    </recommendedName>
</protein>
<dbReference type="GO" id="GO:2001059">
    <property type="term" value="P:D-tagatose 6-phosphate catabolic process"/>
    <property type="evidence" value="ECO:0007669"/>
    <property type="project" value="UniProtKB-UniPathway"/>
</dbReference>
<dbReference type="GO" id="GO:0005829">
    <property type="term" value="C:cytosol"/>
    <property type="evidence" value="ECO:0007669"/>
    <property type="project" value="TreeGrafter"/>
</dbReference>
<evidence type="ECO:0000256" key="5">
    <source>
        <dbReference type="ARBA" id="ARBA00022840"/>
    </source>
</evidence>
<dbReference type="InterPro" id="IPR022463">
    <property type="entry name" value="1-PFruKinase"/>
</dbReference>
<comment type="similarity">
    <text evidence="1">Belongs to the carbohydrate kinase pfkB family.</text>
</comment>
<dbReference type="GO" id="GO:0005524">
    <property type="term" value="F:ATP binding"/>
    <property type="evidence" value="ECO:0007669"/>
    <property type="project" value="UniProtKB-UniRule"/>
</dbReference>
<dbReference type="NCBIfam" id="TIGR03168">
    <property type="entry name" value="1-PFK"/>
    <property type="match status" value="1"/>
</dbReference>
<evidence type="ECO:0000256" key="1">
    <source>
        <dbReference type="ARBA" id="ARBA00005380"/>
    </source>
</evidence>
<evidence type="ECO:0000256" key="2">
    <source>
        <dbReference type="ARBA" id="ARBA00022679"/>
    </source>
</evidence>